<reference evidence="1 2" key="1">
    <citation type="submission" date="2021-09" db="EMBL/GenBank/DDBJ databases">
        <title>Genomic insights and catalytic innovation underlie evolution of tropane alkaloids biosynthesis.</title>
        <authorList>
            <person name="Wang Y.-J."/>
            <person name="Tian T."/>
            <person name="Huang J.-P."/>
            <person name="Huang S.-X."/>
        </authorList>
    </citation>
    <scope>NUCLEOTIDE SEQUENCE [LARGE SCALE GENOMIC DNA]</scope>
    <source>
        <strain evidence="1">KIB-2018</strain>
        <tissue evidence="1">Leaf</tissue>
    </source>
</reference>
<evidence type="ECO:0000313" key="2">
    <source>
        <dbReference type="Proteomes" id="UP001159364"/>
    </source>
</evidence>
<dbReference type="AlphaFoldDB" id="A0AAV8SAG6"/>
<proteinExistence type="predicted"/>
<sequence length="215" mass="24931">MEMESCTLLKNSVALVRNISMTIDSGEELGIEVFLSRHGPRVMLMVNQPGKLMALALWLRGPSKFDKFEWNEDGYRRIFLELREFISIFELGSSVEESLSVFACPDDPEGKVRFLFIPKYSPHVRIIDFYAIREYKDSPQVDVSSGSTLTMKSFCFQCILDFFDATEVDEGVRDFLWIEIFPDFVRFNIGDKEFDLAQEVCVHSFPLIYFDSDMF</sequence>
<dbReference type="Proteomes" id="UP001159364">
    <property type="component" value="Linkage Group LG12"/>
</dbReference>
<gene>
    <name evidence="1" type="ORF">K2173_013477</name>
</gene>
<name>A0AAV8SAG6_9ROSI</name>
<evidence type="ECO:0000313" key="1">
    <source>
        <dbReference type="EMBL" id="KAJ8749033.1"/>
    </source>
</evidence>
<protein>
    <submittedName>
        <fullName evidence="1">Uncharacterized protein</fullName>
    </submittedName>
</protein>
<organism evidence="1 2">
    <name type="scientific">Erythroxylum novogranatense</name>
    <dbReference type="NCBI Taxonomy" id="1862640"/>
    <lineage>
        <taxon>Eukaryota</taxon>
        <taxon>Viridiplantae</taxon>
        <taxon>Streptophyta</taxon>
        <taxon>Embryophyta</taxon>
        <taxon>Tracheophyta</taxon>
        <taxon>Spermatophyta</taxon>
        <taxon>Magnoliopsida</taxon>
        <taxon>eudicotyledons</taxon>
        <taxon>Gunneridae</taxon>
        <taxon>Pentapetalae</taxon>
        <taxon>rosids</taxon>
        <taxon>fabids</taxon>
        <taxon>Malpighiales</taxon>
        <taxon>Erythroxylaceae</taxon>
        <taxon>Erythroxylum</taxon>
    </lineage>
</organism>
<accession>A0AAV8SAG6</accession>
<comment type="caution">
    <text evidence="1">The sequence shown here is derived from an EMBL/GenBank/DDBJ whole genome shotgun (WGS) entry which is preliminary data.</text>
</comment>
<dbReference type="EMBL" id="JAIWQS010000012">
    <property type="protein sequence ID" value="KAJ8749033.1"/>
    <property type="molecule type" value="Genomic_DNA"/>
</dbReference>
<keyword evidence="2" id="KW-1185">Reference proteome</keyword>